<dbReference type="PANTHER" id="PTHR48081">
    <property type="entry name" value="AB HYDROLASE SUPERFAMILY PROTEIN C4A8.06C"/>
    <property type="match status" value="1"/>
</dbReference>
<evidence type="ECO:0000313" key="4">
    <source>
        <dbReference type="EMBL" id="RSH85050.1"/>
    </source>
</evidence>
<feature type="transmembrane region" description="Helical" evidence="2">
    <location>
        <begin position="15"/>
        <end position="39"/>
    </location>
</feature>
<dbReference type="EMBL" id="RSCE01000003">
    <property type="protein sequence ID" value="RSH85050.1"/>
    <property type="molecule type" value="Genomic_DNA"/>
</dbReference>
<gene>
    <name evidence="4" type="ORF">EHS24_006639</name>
</gene>
<accession>A0A427Y1W6</accession>
<dbReference type="PANTHER" id="PTHR48081:SF5">
    <property type="entry name" value="ALPHA_BETA HYDROLASE FOLD-3 DOMAIN-CONTAINING PROTEIN"/>
    <property type="match status" value="1"/>
</dbReference>
<proteinExistence type="predicted"/>
<dbReference type="GO" id="GO:0016787">
    <property type="term" value="F:hydrolase activity"/>
    <property type="evidence" value="ECO:0007669"/>
    <property type="project" value="UniProtKB-KW"/>
</dbReference>
<keyword evidence="5" id="KW-1185">Reference proteome</keyword>
<protein>
    <recommendedName>
        <fullName evidence="3">Alpha/beta hydrolase fold-3 domain-containing protein</fullName>
    </recommendedName>
</protein>
<feature type="domain" description="Alpha/beta hydrolase fold-3" evidence="3">
    <location>
        <begin position="147"/>
        <end position="358"/>
    </location>
</feature>
<keyword evidence="2" id="KW-0472">Membrane</keyword>
<dbReference type="AlphaFoldDB" id="A0A427Y1W6"/>
<keyword evidence="2" id="KW-1133">Transmembrane helix</keyword>
<comment type="caution">
    <text evidence="4">The sequence shown here is derived from an EMBL/GenBank/DDBJ whole genome shotgun (WGS) entry which is preliminary data.</text>
</comment>
<dbReference type="Gene3D" id="3.40.50.1820">
    <property type="entry name" value="alpha/beta hydrolase"/>
    <property type="match status" value="1"/>
</dbReference>
<dbReference type="SUPFAM" id="SSF53474">
    <property type="entry name" value="alpha/beta-Hydrolases"/>
    <property type="match status" value="1"/>
</dbReference>
<dbReference type="OrthoDB" id="408631at2759"/>
<evidence type="ECO:0000313" key="5">
    <source>
        <dbReference type="Proteomes" id="UP000279236"/>
    </source>
</evidence>
<dbReference type="STRING" id="105984.A0A427Y1W6"/>
<dbReference type="Pfam" id="PF07859">
    <property type="entry name" value="Abhydrolase_3"/>
    <property type="match status" value="1"/>
</dbReference>
<name>A0A427Y1W6_9TREE</name>
<organism evidence="4 5">
    <name type="scientific">Apiotrichum porosum</name>
    <dbReference type="NCBI Taxonomy" id="105984"/>
    <lineage>
        <taxon>Eukaryota</taxon>
        <taxon>Fungi</taxon>
        <taxon>Dikarya</taxon>
        <taxon>Basidiomycota</taxon>
        <taxon>Agaricomycotina</taxon>
        <taxon>Tremellomycetes</taxon>
        <taxon>Trichosporonales</taxon>
        <taxon>Trichosporonaceae</taxon>
        <taxon>Apiotrichum</taxon>
    </lineage>
</organism>
<evidence type="ECO:0000259" key="3">
    <source>
        <dbReference type="Pfam" id="PF07859"/>
    </source>
</evidence>
<dbReference type="InterPro" id="IPR029058">
    <property type="entry name" value="AB_hydrolase_fold"/>
</dbReference>
<reference evidence="4 5" key="1">
    <citation type="submission" date="2018-11" db="EMBL/GenBank/DDBJ databases">
        <title>Genome sequence of Apiotrichum porosum DSM 27194.</title>
        <authorList>
            <person name="Aliyu H."/>
            <person name="Gorte O."/>
            <person name="Ochsenreither K."/>
        </authorList>
    </citation>
    <scope>NUCLEOTIDE SEQUENCE [LARGE SCALE GENOMIC DNA]</scope>
    <source>
        <strain evidence="4 5">DSM 27194</strain>
    </source>
</reference>
<dbReference type="InterPro" id="IPR013094">
    <property type="entry name" value="AB_hydrolase_3"/>
</dbReference>
<keyword evidence="1" id="KW-0378">Hydrolase</keyword>
<evidence type="ECO:0000256" key="1">
    <source>
        <dbReference type="ARBA" id="ARBA00022801"/>
    </source>
</evidence>
<dbReference type="Proteomes" id="UP000279236">
    <property type="component" value="Unassembled WGS sequence"/>
</dbReference>
<keyword evidence="2" id="KW-0812">Transmembrane</keyword>
<dbReference type="RefSeq" id="XP_028478498.1">
    <property type="nucleotide sequence ID" value="XM_028622046.1"/>
</dbReference>
<dbReference type="InterPro" id="IPR050300">
    <property type="entry name" value="GDXG_lipolytic_enzyme"/>
</dbReference>
<sequence>MAEQLVGLLRGVTKVAIIVTLLLVTLPPTAIYHVFTYLYRRPPYSLKRHVIANLMRVAGTNASRVTLPPRDATAAMIPKNKYTTSPEWTVEVRMVQPLDADVPRLPIIKQVGDKVKGAPVPVFMVAPAGTDLFARAAPGERVVLHTIGGAYVGGHPLSEHIVFNMTKVMKGRLCTVNYRKSLDDASAFPGSLLDSLAGWQFLIKLGFEPKNITLAGESAGGNACLALMRYLDDLQQSGYDKLGLAGGMLLSAPWSDLTSSFPSIQTNKHSDILFDLTAACVPSHIRHYGKGAARGPYFSPALHPNDEHWRHLAQAGVIVHINGGDAEAFFDEISSVVRAMKTAGVDVTFLKLPNGVHTDYVLKDLGILSPDIGYTWPAVKQDWIEYFEALDKRGY</sequence>
<evidence type="ECO:0000256" key="2">
    <source>
        <dbReference type="SAM" id="Phobius"/>
    </source>
</evidence>
<dbReference type="GeneID" id="39591182"/>